<feature type="compositionally biased region" description="Low complexity" evidence="2">
    <location>
        <begin position="145"/>
        <end position="160"/>
    </location>
</feature>
<dbReference type="PANTHER" id="PTHR21666:SF263">
    <property type="entry name" value="MUREIN HYDROLASE ACTIVATOR NLPD"/>
    <property type="match status" value="1"/>
</dbReference>
<dbReference type="InterPro" id="IPR036779">
    <property type="entry name" value="LysM_dom_sf"/>
</dbReference>
<dbReference type="EMBL" id="JBHRTO010000001">
    <property type="protein sequence ID" value="MFC3179987.1"/>
    <property type="molecule type" value="Genomic_DNA"/>
</dbReference>
<name>A0ABV7IU05_9RHOB</name>
<dbReference type="PROSITE" id="PS51257">
    <property type="entry name" value="PROKAR_LIPOPROTEIN"/>
    <property type="match status" value="1"/>
</dbReference>
<dbReference type="RefSeq" id="WP_380071612.1">
    <property type="nucleotide sequence ID" value="NZ_JBHRTO010000001.1"/>
</dbReference>
<feature type="compositionally biased region" description="Basic and acidic residues" evidence="2">
    <location>
        <begin position="241"/>
        <end position="252"/>
    </location>
</feature>
<dbReference type="PROSITE" id="PS51782">
    <property type="entry name" value="LYSM"/>
    <property type="match status" value="2"/>
</dbReference>
<dbReference type="SUPFAM" id="SSF51261">
    <property type="entry name" value="Duplicated hybrid motif"/>
    <property type="match status" value="1"/>
</dbReference>
<dbReference type="Pfam" id="PF01476">
    <property type="entry name" value="LysM"/>
    <property type="match status" value="2"/>
</dbReference>
<dbReference type="CDD" id="cd12797">
    <property type="entry name" value="M23_peptidase"/>
    <property type="match status" value="1"/>
</dbReference>
<dbReference type="InterPro" id="IPR011055">
    <property type="entry name" value="Dup_hybrid_motif"/>
</dbReference>
<dbReference type="Gene3D" id="3.10.350.10">
    <property type="entry name" value="LysM domain"/>
    <property type="match status" value="2"/>
</dbReference>
<dbReference type="Pfam" id="PF01551">
    <property type="entry name" value="Peptidase_M23"/>
    <property type="match status" value="1"/>
</dbReference>
<dbReference type="Gene3D" id="2.70.70.10">
    <property type="entry name" value="Glucose Permease (Domain IIA)"/>
    <property type="match status" value="1"/>
</dbReference>
<evidence type="ECO:0000313" key="5">
    <source>
        <dbReference type="Proteomes" id="UP001595547"/>
    </source>
</evidence>
<dbReference type="InterPro" id="IPR050570">
    <property type="entry name" value="Cell_wall_metabolism_enzyme"/>
</dbReference>
<dbReference type="CDD" id="cd00118">
    <property type="entry name" value="LysM"/>
    <property type="match status" value="2"/>
</dbReference>
<dbReference type="SMART" id="SM00257">
    <property type="entry name" value="LysM"/>
    <property type="match status" value="2"/>
</dbReference>
<dbReference type="InterPro" id="IPR018392">
    <property type="entry name" value="LysM"/>
</dbReference>
<evidence type="ECO:0000256" key="2">
    <source>
        <dbReference type="SAM" id="MobiDB-lite"/>
    </source>
</evidence>
<evidence type="ECO:0000259" key="3">
    <source>
        <dbReference type="PROSITE" id="PS51782"/>
    </source>
</evidence>
<gene>
    <name evidence="4" type="ORF">ACFOGH_03205</name>
</gene>
<dbReference type="InterPro" id="IPR016047">
    <property type="entry name" value="M23ase_b-sheet_dom"/>
</dbReference>
<comment type="caution">
    <text evidence="4">The sequence shown here is derived from an EMBL/GenBank/DDBJ whole genome shotgun (WGS) entry which is preliminary data.</text>
</comment>
<feature type="region of interest" description="Disordered" evidence="2">
    <location>
        <begin position="145"/>
        <end position="165"/>
    </location>
</feature>
<feature type="domain" description="LysM" evidence="3">
    <location>
        <begin position="65"/>
        <end position="109"/>
    </location>
</feature>
<reference evidence="5" key="1">
    <citation type="journal article" date="2019" name="Int. J. Syst. Evol. Microbiol.">
        <title>The Global Catalogue of Microorganisms (GCM) 10K type strain sequencing project: providing services to taxonomists for standard genome sequencing and annotation.</title>
        <authorList>
            <consortium name="The Broad Institute Genomics Platform"/>
            <consortium name="The Broad Institute Genome Sequencing Center for Infectious Disease"/>
            <person name="Wu L."/>
            <person name="Ma J."/>
        </authorList>
    </citation>
    <scope>NUCLEOTIDE SEQUENCE [LARGE SCALE GENOMIC DNA]</scope>
    <source>
        <strain evidence="5">KCTC 52039</strain>
    </source>
</reference>
<sequence length="384" mass="39274">MTLSRLPILGLSAVLMVSACSNSRPFDWDLRAGKGSLDTSDAALRATDPRPQADARGVLSYPTYQAAVARSGDTVAAVAGRVGIPADELAKYNGLKPTDSLREGETLALPSRVAAAPTATASTAAPGSVDVSSIATTALDRVGTTTPAATATKPSKAAGSEPIRHQVKRGETAFSIARIYNISARSIADWNGLGPDLEVREGQYLIIPTANSAPPVKDPVAVTTPPGSGSPTPEPPSAKKPLPDEKPAKASEKPAPAADLGKDRTAASASKFTMPVSGKIIRAYAKKKNDGIDIAAAAGSSVKAAADGTVAAITKDTQGTPIVVIRHADGILTVYAGVDGLKVAKGDKVSKGQGIAVVRAGDPAFVHFEIRKGVDSVDPMAYLQ</sequence>
<organism evidence="4 5">
    <name type="scientific">Cypionkella sinensis</name>
    <dbReference type="NCBI Taxonomy" id="1756043"/>
    <lineage>
        <taxon>Bacteria</taxon>
        <taxon>Pseudomonadati</taxon>
        <taxon>Pseudomonadota</taxon>
        <taxon>Alphaproteobacteria</taxon>
        <taxon>Rhodobacterales</taxon>
        <taxon>Paracoccaceae</taxon>
        <taxon>Cypionkella</taxon>
    </lineage>
</organism>
<feature type="region of interest" description="Disordered" evidence="2">
    <location>
        <begin position="210"/>
        <end position="266"/>
    </location>
</feature>
<evidence type="ECO:0000256" key="1">
    <source>
        <dbReference type="ARBA" id="ARBA00038420"/>
    </source>
</evidence>
<dbReference type="SUPFAM" id="SSF54106">
    <property type="entry name" value="LysM domain"/>
    <property type="match status" value="2"/>
</dbReference>
<keyword evidence="5" id="KW-1185">Reference proteome</keyword>
<evidence type="ECO:0000313" key="4">
    <source>
        <dbReference type="EMBL" id="MFC3179987.1"/>
    </source>
</evidence>
<dbReference type="Proteomes" id="UP001595547">
    <property type="component" value="Unassembled WGS sequence"/>
</dbReference>
<feature type="domain" description="LysM" evidence="3">
    <location>
        <begin position="163"/>
        <end position="207"/>
    </location>
</feature>
<proteinExistence type="inferred from homology"/>
<accession>A0ABV7IU05</accession>
<protein>
    <submittedName>
        <fullName evidence="4">Peptidoglycan DD-metalloendopeptidase family protein</fullName>
    </submittedName>
</protein>
<dbReference type="PANTHER" id="PTHR21666">
    <property type="entry name" value="PEPTIDASE-RELATED"/>
    <property type="match status" value="1"/>
</dbReference>
<comment type="similarity">
    <text evidence="1">Belongs to the E.coli NlpD/Haemophilus LppB family.</text>
</comment>